<dbReference type="InterPro" id="IPR004434">
    <property type="entry name" value="Isocitrate_DH_NAD"/>
</dbReference>
<dbReference type="InterPro" id="IPR043127">
    <property type="entry name" value="Sec-1-like_dom3a"/>
</dbReference>
<evidence type="ECO:0000256" key="10">
    <source>
        <dbReference type="ARBA" id="ARBA00023027"/>
    </source>
</evidence>
<keyword evidence="6" id="KW-0479">Metal-binding</keyword>
<dbReference type="Pfam" id="PF00995">
    <property type="entry name" value="Sec1"/>
    <property type="match status" value="1"/>
</dbReference>
<dbReference type="InterPro" id="IPR036045">
    <property type="entry name" value="Sec1-like_sf"/>
</dbReference>
<gene>
    <name evidence="14" type="ORF">SAY86_030064</name>
</gene>
<organism evidence="14 15">
    <name type="scientific">Trapa natans</name>
    <name type="common">Water chestnut</name>
    <dbReference type="NCBI Taxonomy" id="22666"/>
    <lineage>
        <taxon>Eukaryota</taxon>
        <taxon>Viridiplantae</taxon>
        <taxon>Streptophyta</taxon>
        <taxon>Embryophyta</taxon>
        <taxon>Tracheophyta</taxon>
        <taxon>Spermatophyta</taxon>
        <taxon>Magnoliopsida</taxon>
        <taxon>eudicotyledons</taxon>
        <taxon>Gunneridae</taxon>
        <taxon>Pentapetalae</taxon>
        <taxon>rosids</taxon>
        <taxon>malvids</taxon>
        <taxon>Myrtales</taxon>
        <taxon>Lythraceae</taxon>
        <taxon>Trapa</taxon>
    </lineage>
</organism>
<comment type="subcellular location">
    <subcellularLocation>
        <location evidence="2">Mitochondrion</location>
    </subcellularLocation>
</comment>
<comment type="function">
    <text evidence="1">Performs an essential role in the oxidative function of the citric acid cycle.</text>
</comment>
<evidence type="ECO:0000256" key="2">
    <source>
        <dbReference type="ARBA" id="ARBA00004173"/>
    </source>
</evidence>
<keyword evidence="15" id="KW-1185">Reference proteome</keyword>
<evidence type="ECO:0000256" key="3">
    <source>
        <dbReference type="ARBA" id="ARBA00007769"/>
    </source>
</evidence>
<dbReference type="PANTHER" id="PTHR11835">
    <property type="entry name" value="DECARBOXYLATING DEHYDROGENASES-ISOCITRATE, ISOPROPYLMALATE, TARTRATE"/>
    <property type="match status" value="1"/>
</dbReference>
<dbReference type="InterPro" id="IPR001619">
    <property type="entry name" value="Sec1-like"/>
</dbReference>
<dbReference type="AlphaFoldDB" id="A0AAN7MQ55"/>
<keyword evidence="11" id="KW-0496">Mitochondrion</keyword>
<dbReference type="Pfam" id="PF00180">
    <property type="entry name" value="Iso_dh"/>
    <property type="match status" value="1"/>
</dbReference>
<dbReference type="Gene3D" id="3.40.718.10">
    <property type="entry name" value="Isopropylmalate Dehydrogenase"/>
    <property type="match status" value="1"/>
</dbReference>
<evidence type="ECO:0000256" key="9">
    <source>
        <dbReference type="ARBA" id="ARBA00023002"/>
    </source>
</evidence>
<dbReference type="Proteomes" id="UP001346149">
    <property type="component" value="Unassembled WGS sequence"/>
</dbReference>
<evidence type="ECO:0000259" key="13">
    <source>
        <dbReference type="SMART" id="SM01329"/>
    </source>
</evidence>
<evidence type="ECO:0000256" key="1">
    <source>
        <dbReference type="ARBA" id="ARBA00003635"/>
    </source>
</evidence>
<protein>
    <recommendedName>
        <fullName evidence="13">Isopropylmalate dehydrogenase-like domain-containing protein</fullName>
    </recommendedName>
</protein>
<comment type="caution">
    <text evidence="14">The sequence shown here is derived from an EMBL/GenBank/DDBJ whole genome shotgun (WGS) entry which is preliminary data.</text>
</comment>
<dbReference type="GO" id="GO:0005739">
    <property type="term" value="C:mitochondrion"/>
    <property type="evidence" value="ECO:0007669"/>
    <property type="project" value="UniProtKB-SubCell"/>
</dbReference>
<evidence type="ECO:0000256" key="7">
    <source>
        <dbReference type="ARBA" id="ARBA00022842"/>
    </source>
</evidence>
<dbReference type="InterPro" id="IPR024084">
    <property type="entry name" value="IsoPropMal-DH-like_dom"/>
</dbReference>
<evidence type="ECO:0000256" key="4">
    <source>
        <dbReference type="ARBA" id="ARBA00009884"/>
    </source>
</evidence>
<dbReference type="Gene3D" id="3.40.50.1910">
    <property type="match status" value="1"/>
</dbReference>
<evidence type="ECO:0000256" key="11">
    <source>
        <dbReference type="ARBA" id="ARBA00023128"/>
    </source>
</evidence>
<keyword evidence="8" id="KW-0809">Transit peptide</keyword>
<feature type="domain" description="Isopropylmalate dehydrogenase-like" evidence="13">
    <location>
        <begin position="704"/>
        <end position="1027"/>
    </location>
</feature>
<dbReference type="SUPFAM" id="SSF56815">
    <property type="entry name" value="Sec1/munc18-like (SM) proteins"/>
    <property type="match status" value="1"/>
</dbReference>
<proteinExistence type="inferred from homology"/>
<dbReference type="Gene3D" id="3.40.50.2060">
    <property type="match status" value="1"/>
</dbReference>
<comment type="similarity">
    <text evidence="3">Belongs to the isocitrate and isopropylmalate dehydrogenases family.</text>
</comment>
<name>A0AAN7MQ55_TRANT</name>
<keyword evidence="7" id="KW-0460">Magnesium</keyword>
<accession>A0AAN7MQ55</accession>
<dbReference type="GO" id="GO:0006099">
    <property type="term" value="P:tricarboxylic acid cycle"/>
    <property type="evidence" value="ECO:0007669"/>
    <property type="project" value="UniProtKB-KW"/>
</dbReference>
<dbReference type="FunFam" id="3.40.718.10:FF:000009">
    <property type="entry name" value="Isocitrate dehydrogenase [NAD] regulatory subunit 1"/>
    <property type="match status" value="1"/>
</dbReference>
<dbReference type="InterPro" id="IPR043154">
    <property type="entry name" value="Sec-1-like_dom1"/>
</dbReference>
<evidence type="ECO:0000256" key="6">
    <source>
        <dbReference type="ARBA" id="ARBA00022723"/>
    </source>
</evidence>
<dbReference type="EMBL" id="JAXQNO010000005">
    <property type="protein sequence ID" value="KAK4797738.1"/>
    <property type="molecule type" value="Genomic_DNA"/>
</dbReference>
<keyword evidence="9" id="KW-0560">Oxidoreductase</keyword>
<dbReference type="NCBIfam" id="TIGR00175">
    <property type="entry name" value="mito_nad_idh"/>
    <property type="match status" value="1"/>
</dbReference>
<dbReference type="PANTHER" id="PTHR11835:SF42">
    <property type="entry name" value="ISOCITRATE DEHYDROGENASE [NAD] SUBUNIT BETA, MITOCHONDRIAL"/>
    <property type="match status" value="1"/>
</dbReference>
<reference evidence="14 15" key="1">
    <citation type="journal article" date="2023" name="Hortic Res">
        <title>Pangenome of water caltrop reveals structural variations and asymmetric subgenome divergence after allopolyploidization.</title>
        <authorList>
            <person name="Zhang X."/>
            <person name="Chen Y."/>
            <person name="Wang L."/>
            <person name="Yuan Y."/>
            <person name="Fang M."/>
            <person name="Shi L."/>
            <person name="Lu R."/>
            <person name="Comes H.P."/>
            <person name="Ma Y."/>
            <person name="Chen Y."/>
            <person name="Huang G."/>
            <person name="Zhou Y."/>
            <person name="Zheng Z."/>
            <person name="Qiu Y."/>
        </authorList>
    </citation>
    <scope>NUCLEOTIDE SEQUENCE [LARGE SCALE GENOMIC DNA]</scope>
    <source>
        <strain evidence="14">F231</strain>
    </source>
</reference>
<dbReference type="SMART" id="SM01329">
    <property type="entry name" value="Iso_dh"/>
    <property type="match status" value="1"/>
</dbReference>
<dbReference type="SUPFAM" id="SSF53659">
    <property type="entry name" value="Isocitrate/Isopropylmalate dehydrogenase-like"/>
    <property type="match status" value="1"/>
</dbReference>
<dbReference type="GO" id="GO:0016192">
    <property type="term" value="P:vesicle-mediated transport"/>
    <property type="evidence" value="ECO:0007669"/>
    <property type="project" value="InterPro"/>
</dbReference>
<dbReference type="InterPro" id="IPR027482">
    <property type="entry name" value="Sec1-like_dom2"/>
</dbReference>
<evidence type="ECO:0000313" key="14">
    <source>
        <dbReference type="EMBL" id="KAK4797738.1"/>
    </source>
</evidence>
<keyword evidence="5" id="KW-0816">Tricarboxylic acid cycle</keyword>
<dbReference type="GO" id="GO:0006102">
    <property type="term" value="P:isocitrate metabolic process"/>
    <property type="evidence" value="ECO:0007669"/>
    <property type="project" value="TreeGrafter"/>
</dbReference>
<evidence type="ECO:0000313" key="15">
    <source>
        <dbReference type="Proteomes" id="UP001346149"/>
    </source>
</evidence>
<evidence type="ECO:0000256" key="8">
    <source>
        <dbReference type="ARBA" id="ARBA00022946"/>
    </source>
</evidence>
<keyword evidence="12" id="KW-0464">Manganese</keyword>
<evidence type="ECO:0000256" key="5">
    <source>
        <dbReference type="ARBA" id="ARBA00022532"/>
    </source>
</evidence>
<dbReference type="Gene3D" id="1.25.40.60">
    <property type="match status" value="1"/>
</dbReference>
<comment type="similarity">
    <text evidence="4">Belongs to the STXBP/unc-18/SEC1 family.</text>
</comment>
<dbReference type="GO" id="GO:0046872">
    <property type="term" value="F:metal ion binding"/>
    <property type="evidence" value="ECO:0007669"/>
    <property type="project" value="UniProtKB-KW"/>
</dbReference>
<keyword evidence="10" id="KW-0520">NAD</keyword>
<evidence type="ECO:0000256" key="12">
    <source>
        <dbReference type="ARBA" id="ARBA00023211"/>
    </source>
</evidence>
<sequence length="1032" mass="114035">MALNLRQKQTECIVRMLNLNQPVNPSGMANEEVYKILIYDRFCQSILSPLIHVKDLRKHGVTLYFLIDKDRKPVHDVPAIYFVRPSQVNIQRIIADASQSLYDSFHLNFSSSIPRSLLEDLASGTLNSESIQRISKVHDQYLDFITLENNLFSLAQSLCYVQLNDPSAGDRDIEEIVERIASGLFSVLATLAVVPIIRCPHGGPAEMVALALDQKLRDHLLTKNNLFTEGGGFMGSFQRPILCLFDRTFELAVGIQHDFRYRPLVHDVLGLKLNRLTVQGEKGGMKSFELDSSDPFWEANSSLEFPEVAVEIENQLNKYKKDVDEVNRRTGGVEGAEFESTDLPNTKHLMNAVNSLPELTERKQVIDKHTNIATVLLGEIKERSLDSYAKKENDMMVRGSIDRNELMGVLRGKGTKIDKLRFAIIYLISTETINQLEVESVEAALRESEIDTSAFQYVKKIKSLNVSLASASSASRGNIVDWAEKLYGQSISAVTAGVKNLLSTDRQLALTRTVEALMEGKPNPEVDSYLILDPRAPKSSSSASSSHLRGPFKEAIVFMIGGGNYVEYGSLQELAHQQPVRHVIYGSTEILTGSEFVEQLSLLGQKMGLATLLGFWSSLRFACFYNRRHISALEEETAGELFFIISRRSPPSLMARPVATLPALRRLAESTAQWRLSPAIPELNVSHTRSVTYKPRPGDGALHGVTLIPGDGIGPLVTDAVEQVMASMHAPVFFEKFEVHGDMKRVPEEVMESIKKNKVCLKGGLRTPVGGGVSSLNMQLRKELDLYASLVNCFNLPGLPTRHEGVNIVVIRENTEGEYSGLEHEVVPGVVQSLKVITKFCSERIAKHAFEYACLNNRKKVTAVHKANIMKLADGLFLESCREVATKYPSIKYNEMIVDNCCMQLVSKPEQFDVMVTPNLYGNLVANTAAGIAGGTGVMPGGNVGADHAVFEQGASAGNVGNEKILEQKKANPVALLLSSAMMLRHLQLTSFADRLEAAVKRVILEGKVRTKDLGGHSTTQEVVDAVITNLD</sequence>
<dbReference type="Gene3D" id="3.90.830.10">
    <property type="entry name" value="Syntaxin Binding Protein 1, Chain A, domain 2"/>
    <property type="match status" value="1"/>
</dbReference>
<dbReference type="GO" id="GO:0004449">
    <property type="term" value="F:isocitrate dehydrogenase (NAD+) activity"/>
    <property type="evidence" value="ECO:0007669"/>
    <property type="project" value="TreeGrafter"/>
</dbReference>